<name>A0ABR8X8Z3_9BACL</name>
<evidence type="ECO:0000256" key="1">
    <source>
        <dbReference type="SAM" id="MobiDB-lite"/>
    </source>
</evidence>
<comment type="caution">
    <text evidence="2">The sequence shown here is derived from an EMBL/GenBank/DDBJ whole genome shotgun (WGS) entry which is preliminary data.</text>
</comment>
<evidence type="ECO:0008006" key="4">
    <source>
        <dbReference type="Google" id="ProtNLM"/>
    </source>
</evidence>
<dbReference type="Proteomes" id="UP000640930">
    <property type="component" value="Unassembled WGS sequence"/>
</dbReference>
<accession>A0ABR8X8Z3</accession>
<feature type="region of interest" description="Disordered" evidence="1">
    <location>
        <begin position="611"/>
        <end position="633"/>
    </location>
</feature>
<keyword evidence="3" id="KW-1185">Reference proteome</keyword>
<dbReference type="EMBL" id="JACSQA010000003">
    <property type="protein sequence ID" value="MBD8025789.1"/>
    <property type="molecule type" value="Genomic_DNA"/>
</dbReference>
<sequence length="633" mass="71504">MTFTSFSPIQVQQINSTQQQPLVLKQGQVFHGTIKKLYPDQMAEVQIGQTKLFAKLETPLKAGDSHFFQVTSMNPQAQLKVVTGPIQPSQSVAQQVTQLLEMMNLPKTAAMQQLVAHFLKNQLPLSKEQLMYGENWLNELPANTTKQEALMAIQKMVELKMPFTNEIFKGFILGGKTNGMSNAISNFTTILMEDQSISSSAKTQLMQQLQTISKPFTMETGSIVLSKAIQILLTDTESFIHKTQLFNLLKAAEIFPKNTMIDNWLSESFQQHKTLINHSNQPSASQLIQNVVSAKLNEVPQIIKEVQSWISNQNQLPNEQKIELQQLLTRFESLPLNKGTVEWFAQQLHKQLIIAFSENTTPIFSKEQNSTSIKDQLLSLLKPEMMTTSSALLNIVKVVNESPQPFLQTMLLQAEAEVQTAIDSKAIEQALKTILKGLGMSYEASFNHKIQDFQEATQSLKPQLLTIINDPQTSQVLKEAADNIVSRLNGMQLHSGENGHQHQLIMQIPLHFLGKHTEATLQWNGRMKEDGKIDANYARILFYLNMNTLKETVVDMQVQNRIITIHLYNDLPQLEQLAEPLKEKLKTGLLEKNYHLSGLFIKSFEKTDSTQVSNNLTESKEETKSHNGVDIRV</sequence>
<gene>
    <name evidence="2" type="ORF">H9636_03870</name>
</gene>
<dbReference type="RefSeq" id="WP_191706321.1">
    <property type="nucleotide sequence ID" value="NZ_JACSQA010000003.1"/>
</dbReference>
<evidence type="ECO:0000313" key="2">
    <source>
        <dbReference type="EMBL" id="MBD8025789.1"/>
    </source>
</evidence>
<proteinExistence type="predicted"/>
<organism evidence="2 3">
    <name type="scientific">Ureibacillus galli</name>
    <dbReference type="NCBI Taxonomy" id="2762222"/>
    <lineage>
        <taxon>Bacteria</taxon>
        <taxon>Bacillati</taxon>
        <taxon>Bacillota</taxon>
        <taxon>Bacilli</taxon>
        <taxon>Bacillales</taxon>
        <taxon>Caryophanaceae</taxon>
        <taxon>Ureibacillus</taxon>
    </lineage>
</organism>
<reference evidence="2 3" key="1">
    <citation type="submission" date="2020-08" db="EMBL/GenBank/DDBJ databases">
        <title>A Genomic Blueprint of the Chicken Gut Microbiome.</title>
        <authorList>
            <person name="Gilroy R."/>
            <person name="Ravi A."/>
            <person name="Getino M."/>
            <person name="Pursley I."/>
            <person name="Horton D.L."/>
            <person name="Alikhan N.-F."/>
            <person name="Baker D."/>
            <person name="Gharbi K."/>
            <person name="Hall N."/>
            <person name="Watson M."/>
            <person name="Adriaenssens E.M."/>
            <person name="Foster-Nyarko E."/>
            <person name="Jarju S."/>
            <person name="Secka A."/>
            <person name="Antonio M."/>
            <person name="Oren A."/>
            <person name="Chaudhuri R."/>
            <person name="La Ragione R.M."/>
            <person name="Hildebrand F."/>
            <person name="Pallen M.J."/>
        </authorList>
    </citation>
    <scope>NUCLEOTIDE SEQUENCE [LARGE SCALE GENOMIC DNA]</scope>
    <source>
        <strain evidence="2 3">Re31</strain>
    </source>
</reference>
<protein>
    <recommendedName>
        <fullName evidence="4">Flagellar hook-length control protein FliK</fullName>
    </recommendedName>
</protein>
<evidence type="ECO:0000313" key="3">
    <source>
        <dbReference type="Proteomes" id="UP000640930"/>
    </source>
</evidence>
<feature type="compositionally biased region" description="Basic and acidic residues" evidence="1">
    <location>
        <begin position="618"/>
        <end position="633"/>
    </location>
</feature>